<comment type="caution">
    <text evidence="1">The sequence shown here is derived from an EMBL/GenBank/DDBJ whole genome shotgun (WGS) entry which is preliminary data.</text>
</comment>
<proteinExistence type="predicted"/>
<protein>
    <submittedName>
        <fullName evidence="1">Uncharacterized protein</fullName>
    </submittedName>
</protein>
<evidence type="ECO:0000313" key="1">
    <source>
        <dbReference type="EMBL" id="KAK3799809.1"/>
    </source>
</evidence>
<dbReference type="Proteomes" id="UP001283361">
    <property type="component" value="Unassembled WGS sequence"/>
</dbReference>
<dbReference type="EMBL" id="JAWDGP010000534">
    <property type="protein sequence ID" value="KAK3799809.1"/>
    <property type="molecule type" value="Genomic_DNA"/>
</dbReference>
<reference evidence="1" key="1">
    <citation type="journal article" date="2023" name="G3 (Bethesda)">
        <title>A reference genome for the long-term kleptoplast-retaining sea slug Elysia crispata morphotype clarki.</title>
        <authorList>
            <person name="Eastman K.E."/>
            <person name="Pendleton A.L."/>
            <person name="Shaikh M.A."/>
            <person name="Suttiyut T."/>
            <person name="Ogas R."/>
            <person name="Tomko P."/>
            <person name="Gavelis G."/>
            <person name="Widhalm J.R."/>
            <person name="Wisecaver J.H."/>
        </authorList>
    </citation>
    <scope>NUCLEOTIDE SEQUENCE</scope>
    <source>
        <strain evidence="1">ECLA1</strain>
    </source>
</reference>
<gene>
    <name evidence="1" type="ORF">RRG08_048533</name>
</gene>
<name>A0AAE1B4N8_9GAST</name>
<organism evidence="1 2">
    <name type="scientific">Elysia crispata</name>
    <name type="common">lettuce slug</name>
    <dbReference type="NCBI Taxonomy" id="231223"/>
    <lineage>
        <taxon>Eukaryota</taxon>
        <taxon>Metazoa</taxon>
        <taxon>Spiralia</taxon>
        <taxon>Lophotrochozoa</taxon>
        <taxon>Mollusca</taxon>
        <taxon>Gastropoda</taxon>
        <taxon>Heterobranchia</taxon>
        <taxon>Euthyneura</taxon>
        <taxon>Panpulmonata</taxon>
        <taxon>Sacoglossa</taxon>
        <taxon>Placobranchoidea</taxon>
        <taxon>Plakobranchidae</taxon>
        <taxon>Elysia</taxon>
    </lineage>
</organism>
<accession>A0AAE1B4N8</accession>
<sequence length="110" mass="11878">MSSLRFGTKKIELWVLGDGAIAVDLPLARLSLAAALFESEMRDPHNYTASTASNIPWLRAVTFLTQDLKATCHGCSLLVPVAQRYGDGRRPDRVVALSGDSEQGALCVAF</sequence>
<keyword evidence="2" id="KW-1185">Reference proteome</keyword>
<dbReference type="AlphaFoldDB" id="A0AAE1B4N8"/>
<evidence type="ECO:0000313" key="2">
    <source>
        <dbReference type="Proteomes" id="UP001283361"/>
    </source>
</evidence>